<proteinExistence type="predicted"/>
<protein>
    <submittedName>
        <fullName evidence="2">Uncharacterized protein</fullName>
    </submittedName>
</protein>
<name>A0AA48RBI1_9ZZZZ</name>
<feature type="compositionally biased region" description="Polar residues" evidence="1">
    <location>
        <begin position="1"/>
        <end position="16"/>
    </location>
</feature>
<organism evidence="2">
    <name type="scientific">freshwater sediment metagenome</name>
    <dbReference type="NCBI Taxonomy" id="556182"/>
    <lineage>
        <taxon>unclassified sequences</taxon>
        <taxon>metagenomes</taxon>
        <taxon>ecological metagenomes</taxon>
    </lineage>
</organism>
<feature type="compositionally biased region" description="Basic and acidic residues" evidence="1">
    <location>
        <begin position="98"/>
        <end position="114"/>
    </location>
</feature>
<reference evidence="2" key="1">
    <citation type="submission" date="2023-07" db="EMBL/GenBank/DDBJ databases">
        <authorList>
            <person name="Pelsma A.J. K."/>
        </authorList>
    </citation>
    <scope>NUCLEOTIDE SEQUENCE</scope>
</reference>
<dbReference type="AlphaFoldDB" id="A0AA48RBI1"/>
<evidence type="ECO:0000256" key="1">
    <source>
        <dbReference type="SAM" id="MobiDB-lite"/>
    </source>
</evidence>
<gene>
    <name evidence="2" type="ORF">AMST5_00062</name>
</gene>
<accession>A0AA48RBI1</accession>
<evidence type="ECO:0000313" key="2">
    <source>
        <dbReference type="EMBL" id="CAJ0849016.1"/>
    </source>
</evidence>
<sequence length="172" mass="19475">MNTGEFNTGESITGQPRSARDSEGQDLFGQEDKPRSKGKAATKKPSTALAAEDAAFEQFYLHFPRRVNKPAARKAWTAAIKSGVDPETITNAAMRFAAQREREEPDPVRREKFTPHPSTWLNGRRWEDAPAAQPIHANGGEQPSRYHDNRPHRRMNAMELFAAKRARRDHEQ</sequence>
<feature type="region of interest" description="Disordered" evidence="1">
    <location>
        <begin position="98"/>
        <end position="172"/>
    </location>
</feature>
<feature type="region of interest" description="Disordered" evidence="1">
    <location>
        <begin position="1"/>
        <end position="47"/>
    </location>
</feature>
<dbReference type="EMBL" id="OY288114">
    <property type="protein sequence ID" value="CAJ0849016.1"/>
    <property type="molecule type" value="Genomic_DNA"/>
</dbReference>